<feature type="region of interest" description="Disordered" evidence="1">
    <location>
        <begin position="132"/>
        <end position="154"/>
    </location>
</feature>
<dbReference type="AlphaFoldDB" id="A0A0L0SEC3"/>
<evidence type="ECO:0000313" key="2">
    <source>
        <dbReference type="EMBL" id="KNE60792.1"/>
    </source>
</evidence>
<dbReference type="EMBL" id="GG745336">
    <property type="protein sequence ID" value="KNE60792.1"/>
    <property type="molecule type" value="Genomic_DNA"/>
</dbReference>
<reference evidence="2 3" key="1">
    <citation type="submission" date="2009-11" db="EMBL/GenBank/DDBJ databases">
        <title>Annotation of Allomyces macrogynus ATCC 38327.</title>
        <authorList>
            <consortium name="The Broad Institute Genome Sequencing Platform"/>
            <person name="Russ C."/>
            <person name="Cuomo C."/>
            <person name="Burger G."/>
            <person name="Gray M.W."/>
            <person name="Holland P.W.H."/>
            <person name="King N."/>
            <person name="Lang F.B.F."/>
            <person name="Roger A.J."/>
            <person name="Ruiz-Trillo I."/>
            <person name="Young S.K."/>
            <person name="Zeng Q."/>
            <person name="Gargeya S."/>
            <person name="Fitzgerald M."/>
            <person name="Haas B."/>
            <person name="Abouelleil A."/>
            <person name="Alvarado L."/>
            <person name="Arachchi H.M."/>
            <person name="Berlin A."/>
            <person name="Chapman S.B."/>
            <person name="Gearin G."/>
            <person name="Goldberg J."/>
            <person name="Griggs A."/>
            <person name="Gujja S."/>
            <person name="Hansen M."/>
            <person name="Heiman D."/>
            <person name="Howarth C."/>
            <person name="Larimer J."/>
            <person name="Lui A."/>
            <person name="MacDonald P.J.P."/>
            <person name="McCowen C."/>
            <person name="Montmayeur A."/>
            <person name="Murphy C."/>
            <person name="Neiman D."/>
            <person name="Pearson M."/>
            <person name="Priest M."/>
            <person name="Roberts A."/>
            <person name="Saif S."/>
            <person name="Shea T."/>
            <person name="Sisk P."/>
            <person name="Stolte C."/>
            <person name="Sykes S."/>
            <person name="Wortman J."/>
            <person name="Nusbaum C."/>
            <person name="Birren B."/>
        </authorList>
    </citation>
    <scope>NUCLEOTIDE SEQUENCE [LARGE SCALE GENOMIC DNA]</scope>
    <source>
        <strain evidence="2 3">ATCC 38327</strain>
    </source>
</reference>
<feature type="compositionally biased region" description="Polar residues" evidence="1">
    <location>
        <begin position="134"/>
        <end position="154"/>
    </location>
</feature>
<keyword evidence="3" id="KW-1185">Reference proteome</keyword>
<gene>
    <name evidence="2" type="ORF">AMAG_06149</name>
</gene>
<evidence type="ECO:0000313" key="3">
    <source>
        <dbReference type="Proteomes" id="UP000054350"/>
    </source>
</evidence>
<protein>
    <submittedName>
        <fullName evidence="2">Uncharacterized protein</fullName>
    </submittedName>
</protein>
<proteinExistence type="predicted"/>
<reference evidence="3" key="2">
    <citation type="submission" date="2009-11" db="EMBL/GenBank/DDBJ databases">
        <title>The Genome Sequence of Allomyces macrogynus strain ATCC 38327.</title>
        <authorList>
            <consortium name="The Broad Institute Genome Sequencing Platform"/>
            <person name="Russ C."/>
            <person name="Cuomo C."/>
            <person name="Shea T."/>
            <person name="Young S.K."/>
            <person name="Zeng Q."/>
            <person name="Koehrsen M."/>
            <person name="Haas B."/>
            <person name="Borodovsky M."/>
            <person name="Guigo R."/>
            <person name="Alvarado L."/>
            <person name="Berlin A."/>
            <person name="Borenstein D."/>
            <person name="Chen Z."/>
            <person name="Engels R."/>
            <person name="Freedman E."/>
            <person name="Gellesch M."/>
            <person name="Goldberg J."/>
            <person name="Griggs A."/>
            <person name="Gujja S."/>
            <person name="Heiman D."/>
            <person name="Hepburn T."/>
            <person name="Howarth C."/>
            <person name="Jen D."/>
            <person name="Larson L."/>
            <person name="Lewis B."/>
            <person name="Mehta T."/>
            <person name="Park D."/>
            <person name="Pearson M."/>
            <person name="Roberts A."/>
            <person name="Saif S."/>
            <person name="Shenoy N."/>
            <person name="Sisk P."/>
            <person name="Stolte C."/>
            <person name="Sykes S."/>
            <person name="Walk T."/>
            <person name="White J."/>
            <person name="Yandava C."/>
            <person name="Burger G."/>
            <person name="Gray M.W."/>
            <person name="Holland P.W.H."/>
            <person name="King N."/>
            <person name="Lang F.B.F."/>
            <person name="Roger A.J."/>
            <person name="Ruiz-Trillo I."/>
            <person name="Lander E."/>
            <person name="Nusbaum C."/>
        </authorList>
    </citation>
    <scope>NUCLEOTIDE SEQUENCE [LARGE SCALE GENOMIC DNA]</scope>
    <source>
        <strain evidence="3">ATCC 38327</strain>
    </source>
</reference>
<sequence length="154" mass="16216">MSPTSPTMPDSPATAVAPILCSLGIDEEGTLRLVDAPPIVLGVVETALKHSWHHGIDKTRTYPGSGLVKYVLAKDPWVSGQPAAQLLAATVIAHLHSRAGFHVYCSIKLNSAERTLVLARGLPWDRYTERAGSQACNSSSNGGASRTGSQSSKA</sequence>
<dbReference type="VEuPathDB" id="FungiDB:AMAG_06149"/>
<dbReference type="Proteomes" id="UP000054350">
    <property type="component" value="Unassembled WGS sequence"/>
</dbReference>
<accession>A0A0L0SEC3</accession>
<name>A0A0L0SEC3_ALLM3</name>
<evidence type="ECO:0000256" key="1">
    <source>
        <dbReference type="SAM" id="MobiDB-lite"/>
    </source>
</evidence>
<dbReference type="OrthoDB" id="58379at2759"/>
<organism evidence="2 3">
    <name type="scientific">Allomyces macrogynus (strain ATCC 38327)</name>
    <name type="common">Allomyces javanicus var. macrogynus</name>
    <dbReference type="NCBI Taxonomy" id="578462"/>
    <lineage>
        <taxon>Eukaryota</taxon>
        <taxon>Fungi</taxon>
        <taxon>Fungi incertae sedis</taxon>
        <taxon>Blastocladiomycota</taxon>
        <taxon>Blastocladiomycetes</taxon>
        <taxon>Blastocladiales</taxon>
        <taxon>Blastocladiaceae</taxon>
        <taxon>Allomyces</taxon>
    </lineage>
</organism>